<protein>
    <submittedName>
        <fullName evidence="1">LamG-like jellyroll fold domain-containing protein</fullName>
    </submittedName>
</protein>
<organism evidence="1 2">
    <name type="scientific">Nocardioides hankookensis</name>
    <dbReference type="NCBI Taxonomy" id="443157"/>
    <lineage>
        <taxon>Bacteria</taxon>
        <taxon>Bacillati</taxon>
        <taxon>Actinomycetota</taxon>
        <taxon>Actinomycetes</taxon>
        <taxon>Propionibacteriales</taxon>
        <taxon>Nocardioidaceae</taxon>
        <taxon>Nocardioides</taxon>
    </lineage>
</organism>
<dbReference type="InterPro" id="IPR013320">
    <property type="entry name" value="ConA-like_dom_sf"/>
</dbReference>
<reference evidence="2" key="1">
    <citation type="journal article" date="2019" name="Int. J. Syst. Evol. Microbiol.">
        <title>The Global Catalogue of Microorganisms (GCM) 10K type strain sequencing project: providing services to taxonomists for standard genome sequencing and annotation.</title>
        <authorList>
            <consortium name="The Broad Institute Genomics Platform"/>
            <consortium name="The Broad Institute Genome Sequencing Center for Infectious Disease"/>
            <person name="Wu L."/>
            <person name="Ma J."/>
        </authorList>
    </citation>
    <scope>NUCLEOTIDE SEQUENCE [LARGE SCALE GENOMIC DNA]</scope>
    <source>
        <strain evidence="2">CCUG 54522</strain>
    </source>
</reference>
<comment type="caution">
    <text evidence="1">The sequence shown here is derived from an EMBL/GenBank/DDBJ whole genome shotgun (WGS) entry which is preliminary data.</text>
</comment>
<sequence>MPAPTLLVKLDDGTGTFPYDISVYVRQVGAQVEVERGRPNEGTDVDAGRLSLRLDNTDGRFTLGDPTYGVRRGQRIRVTLAAGVTTVHVITAYVQDWPTVFAGPRAVMTIINVVARDLQLRLGRRTLRSMLEEEVLLDDPLAYYTLAEPAGSVAGGDTSGNGQPPLVQVGAGTAVTFGTGTAPGPEAATAAQITGGKYLAAVPNVAAASGNSLVIECWFSRFGVPAPQSDRLVRVWDPTLTTLLAEMFVFNTGGLLGFGVPGGSLFSAAAVTDGALHHAALCRTATGGFRAYLDGALVGSSAPGATPPGVVGLVEVGGSSVSGTQTAQATIASVAIYNDSQGATNFDAPAARHAASGIGAFAGETTDARVARLAGYAGLAAGNLALEAGVETVPAQTTSGTSVLDALRAVSRAEGGAMFVGGDGKLVLQNRAHRVIAATGTPDVTLAGDAGEVEWEDLLITGDDQYLVNVAEGSRIGGATQRVTNPASIVTDGEYPAENLAGLLVMTDDDVVDRLRWVVAVYGDPGERMAQVTVDLLTAPVTLQEAVLALEVGDHIVVADLPALSPLADAELVIEGIRYVVSQTEFKVTFNTAPAQLFRAWVLGDATYGALGITTRLHY</sequence>
<proteinExistence type="predicted"/>
<dbReference type="Gene3D" id="2.60.120.200">
    <property type="match status" value="1"/>
</dbReference>
<accession>A0ABW1LQN0</accession>
<evidence type="ECO:0000313" key="1">
    <source>
        <dbReference type="EMBL" id="MFC6045744.1"/>
    </source>
</evidence>
<dbReference type="SUPFAM" id="SSF49899">
    <property type="entry name" value="Concanavalin A-like lectins/glucanases"/>
    <property type="match status" value="1"/>
</dbReference>
<keyword evidence="2" id="KW-1185">Reference proteome</keyword>
<dbReference type="Pfam" id="PF13385">
    <property type="entry name" value="Laminin_G_3"/>
    <property type="match status" value="1"/>
</dbReference>
<name>A0ABW1LQN0_9ACTN</name>
<gene>
    <name evidence="1" type="ORF">ACFPYL_21860</name>
</gene>
<evidence type="ECO:0000313" key="2">
    <source>
        <dbReference type="Proteomes" id="UP001596135"/>
    </source>
</evidence>
<dbReference type="RefSeq" id="WP_379159502.1">
    <property type="nucleotide sequence ID" value="NZ_JBHSRJ010000009.1"/>
</dbReference>
<dbReference type="Proteomes" id="UP001596135">
    <property type="component" value="Unassembled WGS sequence"/>
</dbReference>
<dbReference type="EMBL" id="JBHSRJ010000009">
    <property type="protein sequence ID" value="MFC6045744.1"/>
    <property type="molecule type" value="Genomic_DNA"/>
</dbReference>